<dbReference type="PROSITE" id="PS51257">
    <property type="entry name" value="PROKAR_LIPOPROTEIN"/>
    <property type="match status" value="1"/>
</dbReference>
<organism evidence="2 3">
    <name type="scientific">Capnocytophaga ochracea F0287</name>
    <dbReference type="NCBI Taxonomy" id="873517"/>
    <lineage>
        <taxon>Bacteria</taxon>
        <taxon>Pseudomonadati</taxon>
        <taxon>Bacteroidota</taxon>
        <taxon>Flavobacteriia</taxon>
        <taxon>Flavobacteriales</taxon>
        <taxon>Flavobacteriaceae</taxon>
        <taxon>Capnocytophaga</taxon>
    </lineage>
</organism>
<dbReference type="AlphaFoldDB" id="E4MNP5"/>
<protein>
    <recommendedName>
        <fullName evidence="4">Lipoprotein</fullName>
    </recommendedName>
</protein>
<name>E4MNP5_CAPOC</name>
<keyword evidence="1" id="KW-0732">Signal</keyword>
<dbReference type="eggNOG" id="ENOG50310F0">
    <property type="taxonomic scope" value="Bacteria"/>
</dbReference>
<evidence type="ECO:0000313" key="3">
    <source>
        <dbReference type="Proteomes" id="UP000005391"/>
    </source>
</evidence>
<sequence length="405" mass="47667">MKKFLFYLAIIGLALASCSKDKDCNCDNNGNGNNGNGTATPTVKTNQIILGYAKDFKRFNIPRYIPVNYYDWYFEKEYRLAGCPIPLIESNLEKGNKLLDDFYKKFMIVNSDLATITHDELGQFIPEEDRESYIRHPYKFYSCTGKTGETFNGDRRFGLMEKKRTVVFYSTNYLPRFDYEAAYDYVYGGQFRYIANYFYVFPTDEAYREYVNLLRSMYYDDFEPYYLLNTDEVFPLILVGRKEDKLPPFIPKTINVVDNNKKDFAKPFSFFNSSKTIEQLNTQYSNYKLFLGKFRYEFYYKQLYFGAGMSVKEPFYIRTEDNGTSNDFHFVGLGGKERYYEIGFYLIENAIKLIPEHNAIAFYYQDKNLSSFIVCSDATAYNECVRILKDIISNKEAQDYVFVKD</sequence>
<dbReference type="HOGENOM" id="CLU_679144_0_0_10"/>
<gene>
    <name evidence="2" type="ORF">HMPREF1977_0005</name>
</gene>
<feature type="chain" id="PRO_5003183967" description="Lipoprotein" evidence="1">
    <location>
        <begin position="17"/>
        <end position="405"/>
    </location>
</feature>
<dbReference type="Proteomes" id="UP000005391">
    <property type="component" value="Unassembled WGS sequence"/>
</dbReference>
<comment type="caution">
    <text evidence="2">The sequence shown here is derived from an EMBL/GenBank/DDBJ whole genome shotgun (WGS) entry which is preliminary data.</text>
</comment>
<reference evidence="2 3" key="1">
    <citation type="submission" date="2010-10" db="EMBL/GenBank/DDBJ databases">
        <authorList>
            <person name="Muzny D."/>
            <person name="Qin X."/>
            <person name="Deng J."/>
            <person name="Jiang H."/>
            <person name="Liu Y."/>
            <person name="Qu J."/>
            <person name="Song X.-Z."/>
            <person name="Zhang L."/>
            <person name="Thornton R."/>
            <person name="Coyle M."/>
            <person name="Francisco L."/>
            <person name="Jackson L."/>
            <person name="Javaid M."/>
            <person name="Korchina V."/>
            <person name="Kovar C."/>
            <person name="Mata R."/>
            <person name="Mathew T."/>
            <person name="Ngo R."/>
            <person name="Nguyen L."/>
            <person name="Nguyen N."/>
            <person name="Okwuonu G."/>
            <person name="Ongeri F."/>
            <person name="Pham C."/>
            <person name="Simmons D."/>
            <person name="Wilczek-Boney K."/>
            <person name="Hale W."/>
            <person name="Jakkamsetti A."/>
            <person name="Pham P."/>
            <person name="Ruth R."/>
            <person name="San Lucas F."/>
            <person name="Warren J."/>
            <person name="Zhang J."/>
            <person name="Zhao Z."/>
            <person name="Zhou C."/>
            <person name="Zhu D."/>
            <person name="Lee S."/>
            <person name="Bess C."/>
            <person name="Blankenburg K."/>
            <person name="Forbes L."/>
            <person name="Fu Q."/>
            <person name="Gubbala S."/>
            <person name="Hirani K."/>
            <person name="Jayaseelan J.C."/>
            <person name="Lara F."/>
            <person name="Munidasa M."/>
            <person name="Palculict T."/>
            <person name="Patil S."/>
            <person name="Pu L.-L."/>
            <person name="Saada N."/>
            <person name="Tang L."/>
            <person name="Weissenberger G."/>
            <person name="Zhu Y."/>
            <person name="Hemphill L."/>
            <person name="Shang Y."/>
            <person name="Youmans B."/>
            <person name="Ayvaz T."/>
            <person name="Ross M."/>
            <person name="Santibanez J."/>
            <person name="Aqrawi P."/>
            <person name="Gross S."/>
            <person name="Joshi V."/>
            <person name="Fowler G."/>
            <person name="Nazareth L."/>
            <person name="Reid J."/>
            <person name="Worley K."/>
            <person name="Petrosino J."/>
            <person name="Highlander S."/>
            <person name="Gibbs R."/>
        </authorList>
    </citation>
    <scope>NUCLEOTIDE SEQUENCE [LARGE SCALE GENOMIC DNA]</scope>
    <source>
        <strain evidence="2 3">F0287</strain>
    </source>
</reference>
<evidence type="ECO:0000256" key="1">
    <source>
        <dbReference type="SAM" id="SignalP"/>
    </source>
</evidence>
<proteinExistence type="predicted"/>
<dbReference type="RefSeq" id="WP_002670811.1">
    <property type="nucleotide sequence ID" value="NZ_GL573160.1"/>
</dbReference>
<evidence type="ECO:0008006" key="4">
    <source>
        <dbReference type="Google" id="ProtNLM"/>
    </source>
</evidence>
<feature type="signal peptide" evidence="1">
    <location>
        <begin position="1"/>
        <end position="16"/>
    </location>
</feature>
<dbReference type="EMBL" id="AEOH01000001">
    <property type="protein sequence ID" value="EFS98652.1"/>
    <property type="molecule type" value="Genomic_DNA"/>
</dbReference>
<accession>E4MNP5</accession>
<evidence type="ECO:0000313" key="2">
    <source>
        <dbReference type="EMBL" id="EFS98652.1"/>
    </source>
</evidence>